<reference evidence="1" key="1">
    <citation type="submission" date="2018-06" db="EMBL/GenBank/DDBJ databases">
        <authorList>
            <person name="Zhirakovskaya E."/>
        </authorList>
    </citation>
    <scope>NUCLEOTIDE SEQUENCE</scope>
</reference>
<accession>A0A3B0T1W6</accession>
<dbReference type="InterPro" id="IPR049511">
    <property type="entry name" value="PGH-like_rpt"/>
</dbReference>
<dbReference type="Pfam" id="PF17660">
    <property type="entry name" value="BTRD1"/>
    <property type="match status" value="1"/>
</dbReference>
<dbReference type="EMBL" id="UOEH01000580">
    <property type="protein sequence ID" value="VAW07357.1"/>
    <property type="molecule type" value="Genomic_DNA"/>
</dbReference>
<organism evidence="1">
    <name type="scientific">hydrothermal vent metagenome</name>
    <dbReference type="NCBI Taxonomy" id="652676"/>
    <lineage>
        <taxon>unclassified sequences</taxon>
        <taxon>metagenomes</taxon>
        <taxon>ecological metagenomes</taxon>
    </lineage>
</organism>
<name>A0A3B0T1W6_9ZZZZ</name>
<protein>
    <submittedName>
        <fullName evidence="1">Uncharacterized protein</fullName>
    </submittedName>
</protein>
<evidence type="ECO:0000313" key="1">
    <source>
        <dbReference type="EMBL" id="VAW07357.1"/>
    </source>
</evidence>
<dbReference type="AlphaFoldDB" id="A0A3B0T1W6"/>
<gene>
    <name evidence="1" type="ORF">MNBD_ALPHA05-113</name>
</gene>
<sequence>MKKATLTCAAAITMTCAYPPVVAAEGWLDPMIDKRTNLHFASDRSKLRATVVDMKERGRIVIDVETYYDTQCASTNSDWQYKCRRYALISTKNVDNLLWEIVLPYDKNAYSEQWKEFEGKNFRLADIEDDGLVANTITALFVQNSKKLKWASFSSLSLKRFKEEYKKRVTDGKMTLIDHEVFEEGGKKRHAVIFAKDKSLRFTLPSWRLSYDDYAKLATFAYDRDNLRPLYMNAIYSYQSDTYYTTFMRDNSTDAKVFTRMTRKQLNTRNANLREKGYRLIDIEVGATGIQGRWRGTWLRRKKPIRTD</sequence>
<proteinExistence type="predicted"/>